<reference evidence="3 4" key="1">
    <citation type="submission" date="2019-05" db="EMBL/GenBank/DDBJ databases">
        <title>Kocuria coralli sp. nov., a novel actinobacterium isolated from coral reef seawater.</title>
        <authorList>
            <person name="Li J."/>
        </authorList>
    </citation>
    <scope>NUCLEOTIDE SEQUENCE [LARGE SCALE GENOMIC DNA]</scope>
    <source>
        <strain evidence="3 4">SCSIO 13007</strain>
    </source>
</reference>
<keyword evidence="4" id="KW-1185">Reference proteome</keyword>
<dbReference type="RefSeq" id="WP_158035006.1">
    <property type="nucleotide sequence ID" value="NZ_ML708634.1"/>
</dbReference>
<feature type="region of interest" description="Disordered" evidence="2">
    <location>
        <begin position="1"/>
        <end position="29"/>
    </location>
</feature>
<name>A0A5J5KTB7_9MICC</name>
<dbReference type="InterPro" id="IPR046229">
    <property type="entry name" value="TnpC-like"/>
</dbReference>
<dbReference type="AlphaFoldDB" id="A0A5J5KTB7"/>
<evidence type="ECO:0000256" key="1">
    <source>
        <dbReference type="SAM" id="Coils"/>
    </source>
</evidence>
<dbReference type="Pfam" id="PF19776">
    <property type="entry name" value="DUF6262"/>
    <property type="match status" value="1"/>
</dbReference>
<protein>
    <recommendedName>
        <fullName evidence="5">Transposase</fullName>
    </recommendedName>
</protein>
<feature type="compositionally biased region" description="Basic and acidic residues" evidence="2">
    <location>
        <begin position="20"/>
        <end position="29"/>
    </location>
</feature>
<evidence type="ECO:0000313" key="4">
    <source>
        <dbReference type="Proteomes" id="UP000325957"/>
    </source>
</evidence>
<evidence type="ECO:0000313" key="3">
    <source>
        <dbReference type="EMBL" id="KAA9393017.1"/>
    </source>
</evidence>
<sequence>MNETSGAEQRAQALRAAAKRRTENAEKAAEHGIRVLIKDGGQITFAAVARASGVSTKFLHQHPDLSQQINQLRTQQTQAAEATWEIHATGESAIIAALRNQLRTQQERHRQETRELRARLSEKETQLAILYGRLEK</sequence>
<dbReference type="OrthoDB" id="4954880at2"/>
<organism evidence="3 4">
    <name type="scientific">Kocuria coralli</name>
    <dbReference type="NCBI Taxonomy" id="1461025"/>
    <lineage>
        <taxon>Bacteria</taxon>
        <taxon>Bacillati</taxon>
        <taxon>Actinomycetota</taxon>
        <taxon>Actinomycetes</taxon>
        <taxon>Micrococcales</taxon>
        <taxon>Micrococcaceae</taxon>
        <taxon>Kocuria</taxon>
    </lineage>
</organism>
<evidence type="ECO:0008006" key="5">
    <source>
        <dbReference type="Google" id="ProtNLM"/>
    </source>
</evidence>
<evidence type="ECO:0000256" key="2">
    <source>
        <dbReference type="SAM" id="MobiDB-lite"/>
    </source>
</evidence>
<dbReference type="EMBL" id="SZWF01000032">
    <property type="protein sequence ID" value="KAA9393017.1"/>
    <property type="molecule type" value="Genomic_DNA"/>
</dbReference>
<proteinExistence type="predicted"/>
<feature type="coiled-coil region" evidence="1">
    <location>
        <begin position="95"/>
        <end position="126"/>
    </location>
</feature>
<accession>A0A5J5KTB7</accession>
<dbReference type="Proteomes" id="UP000325957">
    <property type="component" value="Unassembled WGS sequence"/>
</dbReference>
<keyword evidence="1" id="KW-0175">Coiled coil</keyword>
<comment type="caution">
    <text evidence="3">The sequence shown here is derived from an EMBL/GenBank/DDBJ whole genome shotgun (WGS) entry which is preliminary data.</text>
</comment>
<feature type="compositionally biased region" description="Low complexity" evidence="2">
    <location>
        <begin position="7"/>
        <end position="16"/>
    </location>
</feature>
<gene>
    <name evidence="3" type="ORF">FCK90_14405</name>
</gene>